<dbReference type="SUPFAM" id="SSF48452">
    <property type="entry name" value="TPR-like"/>
    <property type="match status" value="1"/>
</dbReference>
<evidence type="ECO:0000259" key="8">
    <source>
        <dbReference type="Pfam" id="PF14322"/>
    </source>
</evidence>
<evidence type="ECO:0000256" key="6">
    <source>
        <dbReference type="SAM" id="SignalP"/>
    </source>
</evidence>
<dbReference type="AlphaFoldDB" id="A0A941F3F9"/>
<feature type="domain" description="SusD-like N-terminal" evidence="8">
    <location>
        <begin position="105"/>
        <end position="224"/>
    </location>
</feature>
<keyword evidence="10" id="KW-1185">Reference proteome</keyword>
<dbReference type="GO" id="GO:0009279">
    <property type="term" value="C:cell outer membrane"/>
    <property type="evidence" value="ECO:0007669"/>
    <property type="project" value="UniProtKB-SubCell"/>
</dbReference>
<keyword evidence="3 6" id="KW-0732">Signal</keyword>
<comment type="caution">
    <text evidence="9">The sequence shown here is derived from an EMBL/GenBank/DDBJ whole genome shotgun (WGS) entry which is preliminary data.</text>
</comment>
<reference evidence="9" key="2">
    <citation type="submission" date="2021-04" db="EMBL/GenBank/DDBJ databases">
        <authorList>
            <person name="Zhang T."/>
            <person name="Zhang Y."/>
            <person name="Lu D."/>
            <person name="Zuo D."/>
            <person name="Du Z."/>
        </authorList>
    </citation>
    <scope>NUCLEOTIDE SEQUENCE</scope>
    <source>
        <strain evidence="9">JR1</strain>
    </source>
</reference>
<dbReference type="Proteomes" id="UP000679220">
    <property type="component" value="Unassembled WGS sequence"/>
</dbReference>
<organism evidence="9 10">
    <name type="scientific">Carboxylicivirga sediminis</name>
    <dbReference type="NCBI Taxonomy" id="2006564"/>
    <lineage>
        <taxon>Bacteria</taxon>
        <taxon>Pseudomonadati</taxon>
        <taxon>Bacteroidota</taxon>
        <taxon>Bacteroidia</taxon>
        <taxon>Marinilabiliales</taxon>
        <taxon>Marinilabiliaceae</taxon>
        <taxon>Carboxylicivirga</taxon>
    </lineage>
</organism>
<evidence type="ECO:0000313" key="10">
    <source>
        <dbReference type="Proteomes" id="UP000679220"/>
    </source>
</evidence>
<evidence type="ECO:0000313" key="9">
    <source>
        <dbReference type="EMBL" id="MBR8535075.1"/>
    </source>
</evidence>
<evidence type="ECO:0000259" key="7">
    <source>
        <dbReference type="Pfam" id="PF07980"/>
    </source>
</evidence>
<comment type="similarity">
    <text evidence="2">Belongs to the SusD family.</text>
</comment>
<evidence type="ECO:0000256" key="1">
    <source>
        <dbReference type="ARBA" id="ARBA00004442"/>
    </source>
</evidence>
<evidence type="ECO:0000256" key="5">
    <source>
        <dbReference type="ARBA" id="ARBA00023237"/>
    </source>
</evidence>
<dbReference type="Pfam" id="PF14322">
    <property type="entry name" value="SusD-like_3"/>
    <property type="match status" value="1"/>
</dbReference>
<dbReference type="EMBL" id="JAGTAR010000006">
    <property type="protein sequence ID" value="MBR8535075.1"/>
    <property type="molecule type" value="Genomic_DNA"/>
</dbReference>
<dbReference type="PROSITE" id="PS51257">
    <property type="entry name" value="PROKAR_LIPOPROTEIN"/>
    <property type="match status" value="1"/>
</dbReference>
<dbReference type="Pfam" id="PF07980">
    <property type="entry name" value="SusD_RagB"/>
    <property type="match status" value="1"/>
</dbReference>
<gene>
    <name evidence="9" type="ORF">KDU71_05855</name>
</gene>
<proteinExistence type="inferred from homology"/>
<protein>
    <submittedName>
        <fullName evidence="9">RagB/SusD family nutrient uptake outer membrane protein</fullName>
    </submittedName>
</protein>
<feature type="signal peptide" evidence="6">
    <location>
        <begin position="1"/>
        <end position="21"/>
    </location>
</feature>
<sequence length="602" mass="69438">MKRLKYIVLFLSLFTFSCDYLEIVPDNTPTLEDAFARPGEAQNFLFSLYSFMPKENDMFASIGLWGTDELATPWDRGHYYAKRMMKGELNANEPFFDYWTTAGSIDLYDGIRQAYVFLENIDNVADLEPKLNVQWKAEAKFLIAYYHFILLRQYGPIVIMEKSVPLDAPEEEFFPVRRPYDECVDFIAKLLDEAAIDLPSQIVDQTEYGKPSAMVAKSVKARLLLYAASPLFNGNSEFYSDFKNKDGESLMNTTYDAEKWKRAVDATKEAIDMAEGNGRQLYEYPESMADEFEQSVANYRYSMVDAWNKELVWGYSKSEGYYGWQRHSAPANGNGTTYNGQAPTMRMVEAFLTKDGLPIDVDPDFDYAGRYTVDGVTVKLHQEREPRFYATIGYDRGDYEINGEVTSLRMRSNEAHGYADNRNDYSPTGYLVKKGVHPNTTMTASKDNMILYPWPIIRLAELYLNYAEALNEYNGSASHTDVITYLDRIRNRSGVPGVLQAWQKVGKSSFTKEEMRQIIRTERTIELCYEGHRCWDIRRWKMGEEVFNTPVKGWKINGSSATEFYQVVDTEERVFLSPGYYLFPIKIKELEINTNLVQNPGW</sequence>
<accession>A0A941F3F9</accession>
<dbReference type="Gene3D" id="1.25.40.390">
    <property type="match status" value="1"/>
</dbReference>
<comment type="subcellular location">
    <subcellularLocation>
        <location evidence="1">Cell outer membrane</location>
    </subcellularLocation>
</comment>
<name>A0A941F3F9_9BACT</name>
<evidence type="ECO:0000256" key="4">
    <source>
        <dbReference type="ARBA" id="ARBA00023136"/>
    </source>
</evidence>
<reference evidence="9" key="1">
    <citation type="journal article" date="2018" name="Int. J. Syst. Evol. Microbiol.">
        <title>Carboxylicivirga sediminis sp. nov., isolated from coastal sediment.</title>
        <authorList>
            <person name="Wang F.Q."/>
            <person name="Ren L.H."/>
            <person name="Zou R.J."/>
            <person name="Sun Y.Z."/>
            <person name="Liu X.J."/>
            <person name="Jiang F."/>
            <person name="Liu L.J."/>
        </authorList>
    </citation>
    <scope>NUCLEOTIDE SEQUENCE</scope>
    <source>
        <strain evidence="9">JR1</strain>
    </source>
</reference>
<feature type="domain" description="RagB/SusD" evidence="7">
    <location>
        <begin position="316"/>
        <end position="602"/>
    </location>
</feature>
<dbReference type="InterPro" id="IPR011990">
    <property type="entry name" value="TPR-like_helical_dom_sf"/>
</dbReference>
<keyword evidence="4" id="KW-0472">Membrane</keyword>
<dbReference type="RefSeq" id="WP_212188980.1">
    <property type="nucleotide sequence ID" value="NZ_JAGTAR010000006.1"/>
</dbReference>
<dbReference type="InterPro" id="IPR012944">
    <property type="entry name" value="SusD_RagB_dom"/>
</dbReference>
<evidence type="ECO:0000256" key="3">
    <source>
        <dbReference type="ARBA" id="ARBA00022729"/>
    </source>
</evidence>
<evidence type="ECO:0000256" key="2">
    <source>
        <dbReference type="ARBA" id="ARBA00006275"/>
    </source>
</evidence>
<dbReference type="InterPro" id="IPR033985">
    <property type="entry name" value="SusD-like_N"/>
</dbReference>
<keyword evidence="5" id="KW-0998">Cell outer membrane</keyword>
<feature type="chain" id="PRO_5038013427" evidence="6">
    <location>
        <begin position="22"/>
        <end position="602"/>
    </location>
</feature>